<reference evidence="4" key="1">
    <citation type="journal article" date="2016" name="Proc. Natl. Acad. Sci. U.S.A.">
        <title>Comparative genomics of biotechnologically important yeasts.</title>
        <authorList>
            <person name="Riley R."/>
            <person name="Haridas S."/>
            <person name="Wolfe K.H."/>
            <person name="Lopes M.R."/>
            <person name="Hittinger C.T."/>
            <person name="Goeker M."/>
            <person name="Salamov A.A."/>
            <person name="Wisecaver J.H."/>
            <person name="Long T.M."/>
            <person name="Calvey C.H."/>
            <person name="Aerts A.L."/>
            <person name="Barry K.W."/>
            <person name="Choi C."/>
            <person name="Clum A."/>
            <person name="Coughlan A.Y."/>
            <person name="Deshpande S."/>
            <person name="Douglass A.P."/>
            <person name="Hanson S.J."/>
            <person name="Klenk H.-P."/>
            <person name="LaButti K.M."/>
            <person name="Lapidus A."/>
            <person name="Lindquist E.A."/>
            <person name="Lipzen A.M."/>
            <person name="Meier-Kolthoff J.P."/>
            <person name="Ohm R.A."/>
            <person name="Otillar R.P."/>
            <person name="Pangilinan J.L."/>
            <person name="Peng Y."/>
            <person name="Rokas A."/>
            <person name="Rosa C.A."/>
            <person name="Scheuner C."/>
            <person name="Sibirny A.A."/>
            <person name="Slot J.C."/>
            <person name="Stielow J.B."/>
            <person name="Sun H."/>
            <person name="Kurtzman C.P."/>
            <person name="Blackwell M."/>
            <person name="Grigoriev I.V."/>
            <person name="Jeffries T.W."/>
        </authorList>
    </citation>
    <scope>NUCLEOTIDE SEQUENCE [LARGE SCALE GENOMIC DNA]</scope>
    <source>
        <strain evidence="4">NRRL Y-1626</strain>
    </source>
</reference>
<evidence type="ECO:0000313" key="3">
    <source>
        <dbReference type="EMBL" id="OBA26981.1"/>
    </source>
</evidence>
<dbReference type="EMBL" id="LXPE01000012">
    <property type="protein sequence ID" value="OBA26981.1"/>
    <property type="molecule type" value="Genomic_DNA"/>
</dbReference>
<evidence type="ECO:0000313" key="4">
    <source>
        <dbReference type="Proteomes" id="UP000092321"/>
    </source>
</evidence>
<sequence length="474" mass="53913">MDLNSLFGQINSNYNSNTTSNNNNTNNNSIAHNNNNNNNNHHLNSIADDTPAILLEQLAYIDTFMPQIEEDIITSNNNHSDQINHNNNLIHNNNNINNNSNSNNVLNNSLNDFIPTALDDRLAEELKIFADESFIFPDEDKPEYNDQDNNNFNINNNDNGNNFLNINNNNNNNSNSNDIINSLYQRQHSRKDVTAKNFKTPFGKDDNKAFLKRHNNNNNNTSRITSPLHQEILPLSFDYISGTNNLHNINNNNQQQQSYTPSVHSIHSGSASNSIVSLHQQTPIPTSYSSQDQLKQKPTNELNTLLPVHLQARYNTILQNLLLEKDKKWGNFSNEEAALLLLFKEHYLAQLPVNLLQYDQFQDLNVVECELYKVMGMRLINNENQGINNINNNNNNSSSSKNNNNGNGIRSGSVTAESKRDETSIGAKRRSSLQEDDLENQVKKLIKISEKLQKKITSLEVENKMLRNLLSKDD</sequence>
<feature type="compositionally biased region" description="Polar residues" evidence="2">
    <location>
        <begin position="258"/>
        <end position="274"/>
    </location>
</feature>
<gene>
    <name evidence="3" type="ORF">HANVADRAFT_56128</name>
</gene>
<evidence type="ECO:0000256" key="1">
    <source>
        <dbReference type="SAM" id="Coils"/>
    </source>
</evidence>
<protein>
    <submittedName>
        <fullName evidence="3">Uncharacterized protein</fullName>
    </submittedName>
</protein>
<feature type="region of interest" description="Disordered" evidence="2">
    <location>
        <begin position="14"/>
        <end position="44"/>
    </location>
</feature>
<keyword evidence="1" id="KW-0175">Coiled coil</keyword>
<organism evidence="3 4">
    <name type="scientific">Hanseniaspora valbyensis NRRL Y-1626</name>
    <dbReference type="NCBI Taxonomy" id="766949"/>
    <lineage>
        <taxon>Eukaryota</taxon>
        <taxon>Fungi</taxon>
        <taxon>Dikarya</taxon>
        <taxon>Ascomycota</taxon>
        <taxon>Saccharomycotina</taxon>
        <taxon>Saccharomycetes</taxon>
        <taxon>Saccharomycodales</taxon>
        <taxon>Saccharomycodaceae</taxon>
        <taxon>Hanseniaspora</taxon>
    </lineage>
</organism>
<proteinExistence type="predicted"/>
<dbReference type="Proteomes" id="UP000092321">
    <property type="component" value="Unassembled WGS sequence"/>
</dbReference>
<comment type="caution">
    <text evidence="3">The sequence shown here is derived from an EMBL/GenBank/DDBJ whole genome shotgun (WGS) entry which is preliminary data.</text>
</comment>
<name>A0A1B7TE43_9ASCO</name>
<accession>A0A1B7TE43</accession>
<feature type="compositionally biased region" description="Low complexity" evidence="2">
    <location>
        <begin position="390"/>
        <end position="413"/>
    </location>
</feature>
<feature type="coiled-coil region" evidence="1">
    <location>
        <begin position="435"/>
        <end position="469"/>
    </location>
</feature>
<evidence type="ECO:0000256" key="2">
    <source>
        <dbReference type="SAM" id="MobiDB-lite"/>
    </source>
</evidence>
<keyword evidence="4" id="KW-1185">Reference proteome</keyword>
<feature type="region of interest" description="Disordered" evidence="2">
    <location>
        <begin position="390"/>
        <end position="433"/>
    </location>
</feature>
<dbReference type="AlphaFoldDB" id="A0A1B7TE43"/>
<feature type="region of interest" description="Disordered" evidence="2">
    <location>
        <begin position="252"/>
        <end position="274"/>
    </location>
</feature>
<dbReference type="OrthoDB" id="1939598at2759"/>